<dbReference type="STRING" id="953739.SVEN_3994"/>
<dbReference type="Proteomes" id="UP000006854">
    <property type="component" value="Chromosome"/>
</dbReference>
<dbReference type="eggNOG" id="ENOG50324KG">
    <property type="taxonomic scope" value="Bacteria"/>
</dbReference>
<evidence type="ECO:0000313" key="2">
    <source>
        <dbReference type="Proteomes" id="UP000006854"/>
    </source>
</evidence>
<protein>
    <submittedName>
        <fullName evidence="1">Uncharacterized protein</fullName>
    </submittedName>
</protein>
<dbReference type="KEGG" id="sve:SVEN_3994"/>
<dbReference type="RefSeq" id="WP_015035191.1">
    <property type="nucleotide sequence ID" value="NC_018750.1"/>
</dbReference>
<name>F2RFX8_STRVP</name>
<dbReference type="OrthoDB" id="4332276at2"/>
<proteinExistence type="predicted"/>
<dbReference type="InterPro" id="IPR054202">
    <property type="entry name" value="DUF6907"/>
</dbReference>
<organism evidence="1 2">
    <name type="scientific">Streptomyces venezuelae (strain ATCC 10712 / CBS 650.69 / DSM 40230 / JCM 4526 / NBRC 13096 / PD 04745)</name>
    <dbReference type="NCBI Taxonomy" id="953739"/>
    <lineage>
        <taxon>Bacteria</taxon>
        <taxon>Bacillati</taxon>
        <taxon>Actinomycetota</taxon>
        <taxon>Actinomycetes</taxon>
        <taxon>Kitasatosporales</taxon>
        <taxon>Streptomycetaceae</taxon>
        <taxon>Streptomyces</taxon>
    </lineage>
</organism>
<reference evidence="1 2" key="1">
    <citation type="journal article" date="2011" name="BMC Genomics">
        <title>Genome-wide analysis of the role of GlnR in Streptomyces venezuelae provides new insights into global nitrogen regulation in actinomycetes.</title>
        <authorList>
            <person name="Pullan S.T."/>
            <person name="Bibb M.J."/>
            <person name="Merrick M."/>
        </authorList>
    </citation>
    <scope>NUCLEOTIDE SEQUENCE [LARGE SCALE GENOMIC DNA]</scope>
    <source>
        <strain evidence="1">ATCC 10712</strain>
    </source>
</reference>
<evidence type="ECO:0000313" key="1">
    <source>
        <dbReference type="EMBL" id="CCA57280.1"/>
    </source>
</evidence>
<dbReference type="AlphaFoldDB" id="F2RFX8"/>
<dbReference type="Pfam" id="PF21848">
    <property type="entry name" value="DUF6907"/>
    <property type="match status" value="1"/>
</dbReference>
<gene>
    <name evidence="1" type="ordered locus">SVEN_3994</name>
</gene>
<dbReference type="EMBL" id="FR845719">
    <property type="protein sequence ID" value="CCA57280.1"/>
    <property type="molecule type" value="Genomic_DNA"/>
</dbReference>
<dbReference type="GeneID" id="51864558"/>
<sequence>MSNTVQRAARIPVNLLPGIPAQPAPQPRLVPTLVGAKGRAQRVYIECPEWCTVDHSKRIAHLDDVTHYSDGDVLQVSTFTDEDTSLWDLTLNISADPSATDLRLREAHLVVDVGGGETAHLNPSMADELADDLIAFASQLRHKARQVALFNRKQAQR</sequence>
<dbReference type="HOGENOM" id="CLU_1676925_0_0_11"/>
<keyword evidence="2" id="KW-1185">Reference proteome</keyword>
<accession>F2RFX8</accession>
<dbReference type="PATRIC" id="fig|953739.5.peg.6493"/>